<accession>A0AAU9J7F7</accession>
<gene>
    <name evidence="1" type="ORF">BSTOLATCC_MIC18911</name>
</gene>
<comment type="caution">
    <text evidence="1">The sequence shown here is derived from an EMBL/GenBank/DDBJ whole genome shotgun (WGS) entry which is preliminary data.</text>
</comment>
<reference evidence="1" key="1">
    <citation type="submission" date="2021-09" db="EMBL/GenBank/DDBJ databases">
        <authorList>
            <consortium name="AG Swart"/>
            <person name="Singh M."/>
            <person name="Singh A."/>
            <person name="Seah K."/>
            <person name="Emmerich C."/>
        </authorList>
    </citation>
    <scope>NUCLEOTIDE SEQUENCE</scope>
    <source>
        <strain evidence="1">ATCC30299</strain>
    </source>
</reference>
<protein>
    <submittedName>
        <fullName evidence="1">Uncharacterized protein</fullName>
    </submittedName>
</protein>
<dbReference type="EMBL" id="CAJZBQ010000018">
    <property type="protein sequence ID" value="CAG9317668.1"/>
    <property type="molecule type" value="Genomic_DNA"/>
</dbReference>
<evidence type="ECO:0000313" key="1">
    <source>
        <dbReference type="EMBL" id="CAG9317668.1"/>
    </source>
</evidence>
<proteinExistence type="predicted"/>
<keyword evidence="2" id="KW-1185">Reference proteome</keyword>
<evidence type="ECO:0000313" key="2">
    <source>
        <dbReference type="Proteomes" id="UP001162131"/>
    </source>
</evidence>
<dbReference type="AlphaFoldDB" id="A0AAU9J7F7"/>
<name>A0AAU9J7F7_9CILI</name>
<organism evidence="1 2">
    <name type="scientific">Blepharisma stoltei</name>
    <dbReference type="NCBI Taxonomy" id="1481888"/>
    <lineage>
        <taxon>Eukaryota</taxon>
        <taxon>Sar</taxon>
        <taxon>Alveolata</taxon>
        <taxon>Ciliophora</taxon>
        <taxon>Postciliodesmatophora</taxon>
        <taxon>Heterotrichea</taxon>
        <taxon>Heterotrichida</taxon>
        <taxon>Blepharismidae</taxon>
        <taxon>Blepharisma</taxon>
    </lineage>
</organism>
<dbReference type="Proteomes" id="UP001162131">
    <property type="component" value="Unassembled WGS sequence"/>
</dbReference>
<sequence length="234" mass="26271">METNGHLHSSHTEHSMLMQINSLPLHPMLITNDEACEKTFESYLIQLESYLKVILEQGKKINEDLDETITQLQNANPHGTTLQDESKTDIEIVKSLRSSFISVPEPPFSIKLSSAIGQVIYKNKPFSLKLKISSQNSCELGKVSLKIKVYTYELPPKEILFSTKGEAILVNARTKELDSPKSIKFKRVSFTEVSSRYPGKKVIMLILADGRSDITPLIIEGIQVKSRMPNQLAA</sequence>